<protein>
    <recommendedName>
        <fullName evidence="6">Anosmin-1</fullName>
    </recommendedName>
</protein>
<dbReference type="SUPFAM" id="SSF49265">
    <property type="entry name" value="Fibronectin type III"/>
    <property type="match status" value="1"/>
</dbReference>
<dbReference type="CDD" id="cd00063">
    <property type="entry name" value="FN3"/>
    <property type="match status" value="2"/>
</dbReference>
<dbReference type="InterPro" id="IPR008197">
    <property type="entry name" value="WAP_dom"/>
</dbReference>
<dbReference type="Proteomes" id="UP000009046">
    <property type="component" value="Unassembled WGS sequence"/>
</dbReference>
<dbReference type="CDD" id="cd00199">
    <property type="entry name" value="WAP"/>
    <property type="match status" value="1"/>
</dbReference>
<name>E0W1X0_PEDHC</name>
<dbReference type="OrthoDB" id="9985779at2759"/>
<evidence type="ECO:0008006" key="6">
    <source>
        <dbReference type="Google" id="ProtNLM"/>
    </source>
</evidence>
<dbReference type="CTD" id="8232234"/>
<dbReference type="PROSITE" id="PS50853">
    <property type="entry name" value="FN3"/>
    <property type="match status" value="1"/>
</dbReference>
<evidence type="ECO:0000313" key="5">
    <source>
        <dbReference type="Proteomes" id="UP000009046"/>
    </source>
</evidence>
<dbReference type="eggNOG" id="KOG4802">
    <property type="taxonomic scope" value="Eukaryota"/>
</dbReference>
<dbReference type="PANTHER" id="PTHR14131:SF5">
    <property type="entry name" value="ANOSMIN-1"/>
    <property type="match status" value="1"/>
</dbReference>
<dbReference type="InterPro" id="IPR036116">
    <property type="entry name" value="FN3_sf"/>
</dbReference>
<dbReference type="Pfam" id="PF00041">
    <property type="entry name" value="fn3"/>
    <property type="match status" value="1"/>
</dbReference>
<dbReference type="STRING" id="121224.E0W1X0"/>
<dbReference type="InterPro" id="IPR036645">
    <property type="entry name" value="Elafin-like_sf"/>
</dbReference>
<dbReference type="InterPro" id="IPR003961">
    <property type="entry name" value="FN3_dom"/>
</dbReference>
<dbReference type="GeneID" id="8232234"/>
<dbReference type="HOGENOM" id="CLU_931579_0_0_1"/>
<dbReference type="Gene3D" id="4.10.75.10">
    <property type="entry name" value="Elafin-like"/>
    <property type="match status" value="1"/>
</dbReference>
<dbReference type="AlphaFoldDB" id="E0W1X0"/>
<evidence type="ECO:0000313" key="4">
    <source>
        <dbReference type="EnsemblMetazoa" id="PHUM580230-PA"/>
    </source>
</evidence>
<dbReference type="SMART" id="SM00060">
    <property type="entry name" value="FN3"/>
    <property type="match status" value="2"/>
</dbReference>
<dbReference type="SMART" id="SM00217">
    <property type="entry name" value="WAP"/>
    <property type="match status" value="1"/>
</dbReference>
<feature type="domain" description="WAP" evidence="2">
    <location>
        <begin position="13"/>
        <end position="63"/>
    </location>
</feature>
<evidence type="ECO:0000259" key="1">
    <source>
        <dbReference type="PROSITE" id="PS50853"/>
    </source>
</evidence>
<dbReference type="InterPro" id="IPR042447">
    <property type="entry name" value="Anosmin-1"/>
</dbReference>
<dbReference type="GO" id="GO:0030182">
    <property type="term" value="P:neuron differentiation"/>
    <property type="evidence" value="ECO:0007669"/>
    <property type="project" value="TreeGrafter"/>
</dbReference>
<feature type="domain" description="Fibronectin type-III" evidence="1">
    <location>
        <begin position="181"/>
        <end position="289"/>
    </location>
</feature>
<accession>E0W1X0</accession>
<reference evidence="3" key="1">
    <citation type="submission" date="2007-04" db="EMBL/GenBank/DDBJ databases">
        <title>Annotation of Pediculus humanus corporis strain USDA.</title>
        <authorList>
            <person name="Kirkness E."/>
            <person name="Hannick L."/>
            <person name="Hass B."/>
            <person name="Bruggner R."/>
            <person name="Lawson D."/>
            <person name="Bidwell S."/>
            <person name="Joardar V."/>
            <person name="Caler E."/>
            <person name="Walenz B."/>
            <person name="Inman J."/>
            <person name="Schobel S."/>
            <person name="Galinsky K."/>
            <person name="Amedeo P."/>
            <person name="Strausberg R."/>
        </authorList>
    </citation>
    <scope>NUCLEOTIDE SEQUENCE</scope>
    <source>
        <strain evidence="3">USDA</strain>
    </source>
</reference>
<dbReference type="Pfam" id="PF00095">
    <property type="entry name" value="WAP"/>
    <property type="match status" value="1"/>
</dbReference>
<dbReference type="PANTHER" id="PTHR14131">
    <property type="entry name" value="ANOSMIN"/>
    <property type="match status" value="1"/>
</dbReference>
<keyword evidence="5" id="KW-1185">Reference proteome</keyword>
<dbReference type="OMA" id="NDRDIRY"/>
<dbReference type="GO" id="GO:0005576">
    <property type="term" value="C:extracellular region"/>
    <property type="evidence" value="ECO:0007669"/>
    <property type="project" value="InterPro"/>
</dbReference>
<reference evidence="4" key="3">
    <citation type="submission" date="2021-02" db="UniProtKB">
        <authorList>
            <consortium name="EnsemblMetazoa"/>
        </authorList>
    </citation>
    <scope>IDENTIFICATION</scope>
    <source>
        <strain evidence="4">USDA</strain>
    </source>
</reference>
<dbReference type="GO" id="GO:0009986">
    <property type="term" value="C:cell surface"/>
    <property type="evidence" value="ECO:0007669"/>
    <property type="project" value="TreeGrafter"/>
</dbReference>
<proteinExistence type="predicted"/>
<dbReference type="EMBL" id="AAZO01007059">
    <property type="status" value="NOT_ANNOTATED_CDS"/>
    <property type="molecule type" value="Genomic_DNA"/>
</dbReference>
<dbReference type="InterPro" id="IPR013783">
    <property type="entry name" value="Ig-like_fold"/>
</dbReference>
<reference evidence="3" key="2">
    <citation type="submission" date="2007-04" db="EMBL/GenBank/DDBJ databases">
        <title>The genome of the human body louse.</title>
        <authorList>
            <consortium name="The Human Body Louse Genome Consortium"/>
            <person name="Kirkness E."/>
            <person name="Walenz B."/>
            <person name="Hass B."/>
            <person name="Bruggner R."/>
            <person name="Strausberg R."/>
        </authorList>
    </citation>
    <scope>NUCLEOTIDE SEQUENCE</scope>
    <source>
        <strain evidence="3">USDA</strain>
    </source>
</reference>
<dbReference type="PROSITE" id="PS51390">
    <property type="entry name" value="WAP"/>
    <property type="match status" value="1"/>
</dbReference>
<dbReference type="RefSeq" id="XP_002432302.1">
    <property type="nucleotide sequence ID" value="XM_002432257.1"/>
</dbReference>
<gene>
    <name evidence="4" type="primary">8232234</name>
    <name evidence="3" type="ORF">Phum_PHUM580230</name>
</gene>
<sequence length="299" mass="35006">MSFQCFKGCLKEPFDKFGYCPDSFDNIPVFVQACVFFCTDDRDCPSTEKCCLHSCGQTCKPALGLFNEIHLPSVPYNLTVKEKKRKNGVHLSWEFDSLNKNQTILFVLEERHHLGRFYNEPLLGEWNPIYSSKKNFVNLKNVIKPGYWYQFRVASVNVNGTKGFSTESEGFKLARRPKLQKPTKLRIEQVKEKNGTIWGTVRWSPSESSIPVQRYKIFWSHRLDERDTNFKSEAVLVQKDLVPENQLHYHLKSLKKNTEYFIQLQALAFYGRNAIKSKMAKMIFKTSKFEDQFEMNDFD</sequence>
<dbReference type="Gene3D" id="2.60.40.10">
    <property type="entry name" value="Immunoglobulins"/>
    <property type="match status" value="2"/>
</dbReference>
<dbReference type="InParanoid" id="E0W1X0"/>
<dbReference type="VEuPathDB" id="VectorBase:PHUM580230"/>
<evidence type="ECO:0000313" key="3">
    <source>
        <dbReference type="EMBL" id="EEB19564.1"/>
    </source>
</evidence>
<dbReference type="EMBL" id="DS235873">
    <property type="protein sequence ID" value="EEB19564.1"/>
    <property type="molecule type" value="Genomic_DNA"/>
</dbReference>
<dbReference type="EnsemblMetazoa" id="PHUM580230-RA">
    <property type="protein sequence ID" value="PHUM580230-PA"/>
    <property type="gene ID" value="PHUM580230"/>
</dbReference>
<evidence type="ECO:0000259" key="2">
    <source>
        <dbReference type="PROSITE" id="PS51390"/>
    </source>
</evidence>
<dbReference type="GO" id="GO:0030414">
    <property type="term" value="F:peptidase inhibitor activity"/>
    <property type="evidence" value="ECO:0007669"/>
    <property type="project" value="InterPro"/>
</dbReference>
<dbReference type="SUPFAM" id="SSF57256">
    <property type="entry name" value="Elafin-like"/>
    <property type="match status" value="1"/>
</dbReference>
<dbReference type="KEGG" id="phu:Phum_PHUM580230"/>
<organism>
    <name type="scientific">Pediculus humanus subsp. corporis</name>
    <name type="common">Body louse</name>
    <dbReference type="NCBI Taxonomy" id="121224"/>
    <lineage>
        <taxon>Eukaryota</taxon>
        <taxon>Metazoa</taxon>
        <taxon>Ecdysozoa</taxon>
        <taxon>Arthropoda</taxon>
        <taxon>Hexapoda</taxon>
        <taxon>Insecta</taxon>
        <taxon>Pterygota</taxon>
        <taxon>Neoptera</taxon>
        <taxon>Paraneoptera</taxon>
        <taxon>Psocodea</taxon>
        <taxon>Troctomorpha</taxon>
        <taxon>Phthiraptera</taxon>
        <taxon>Anoplura</taxon>
        <taxon>Pediculidae</taxon>
        <taxon>Pediculus</taxon>
    </lineage>
</organism>